<keyword evidence="7" id="KW-0902">Two-component regulatory system</keyword>
<evidence type="ECO:0000256" key="3">
    <source>
        <dbReference type="ARBA" id="ARBA00022448"/>
    </source>
</evidence>
<keyword evidence="11" id="KW-0804">Transcription</keyword>
<evidence type="ECO:0000256" key="14">
    <source>
        <dbReference type="PROSITE-ProRule" id="PRU01091"/>
    </source>
</evidence>
<accession>A0ABU5DJZ6</accession>
<dbReference type="SUPFAM" id="SSF52172">
    <property type="entry name" value="CheY-like"/>
    <property type="match status" value="1"/>
</dbReference>
<evidence type="ECO:0000256" key="4">
    <source>
        <dbReference type="ARBA" id="ARBA00022490"/>
    </source>
</evidence>
<evidence type="ECO:0000256" key="8">
    <source>
        <dbReference type="ARBA" id="ARBA00023015"/>
    </source>
</evidence>
<evidence type="ECO:0000256" key="9">
    <source>
        <dbReference type="ARBA" id="ARBA00023125"/>
    </source>
</evidence>
<evidence type="ECO:0000259" key="16">
    <source>
        <dbReference type="PROSITE" id="PS51755"/>
    </source>
</evidence>
<dbReference type="PROSITE" id="PS50110">
    <property type="entry name" value="RESPONSE_REGULATORY"/>
    <property type="match status" value="1"/>
</dbReference>
<reference evidence="17 18" key="1">
    <citation type="submission" date="2023-11" db="EMBL/GenBank/DDBJ databases">
        <title>Paucibacter sp. nov., isolated from fresh soil in Korea.</title>
        <authorList>
            <person name="Le N.T.T."/>
        </authorList>
    </citation>
    <scope>NUCLEOTIDE SEQUENCE [LARGE SCALE GENOMIC DNA]</scope>
    <source>
        <strain evidence="17 18">R3-3</strain>
    </source>
</reference>
<dbReference type="InterPro" id="IPR039420">
    <property type="entry name" value="WalR-like"/>
</dbReference>
<dbReference type="InterPro" id="IPR001789">
    <property type="entry name" value="Sig_transdc_resp-reg_receiver"/>
</dbReference>
<evidence type="ECO:0000256" key="1">
    <source>
        <dbReference type="ARBA" id="ARBA00004496"/>
    </source>
</evidence>
<dbReference type="InterPro" id="IPR036388">
    <property type="entry name" value="WH-like_DNA-bd_sf"/>
</dbReference>
<dbReference type="PROSITE" id="PS51755">
    <property type="entry name" value="OMPR_PHOB"/>
    <property type="match status" value="1"/>
</dbReference>
<dbReference type="Gene3D" id="3.40.50.2300">
    <property type="match status" value="1"/>
</dbReference>
<dbReference type="EMBL" id="JAXCLA010000006">
    <property type="protein sequence ID" value="MDY0746618.1"/>
    <property type="molecule type" value="Genomic_DNA"/>
</dbReference>
<keyword evidence="9 14" id="KW-0238">DNA-binding</keyword>
<dbReference type="CDD" id="cd17618">
    <property type="entry name" value="REC_OmpR_PhoB"/>
    <property type="match status" value="1"/>
</dbReference>
<dbReference type="InterPro" id="IPR016032">
    <property type="entry name" value="Sig_transdc_resp-reg_C-effctor"/>
</dbReference>
<comment type="function">
    <text evidence="12">This protein is a positive regulator for the phosphate regulon. Transcription of this operon is positively regulated by PhoB and PhoR when phosphate is limited.</text>
</comment>
<evidence type="ECO:0000256" key="13">
    <source>
        <dbReference type="PROSITE-ProRule" id="PRU00169"/>
    </source>
</evidence>
<keyword evidence="18" id="KW-1185">Reference proteome</keyword>
<feature type="domain" description="Response regulatory" evidence="15">
    <location>
        <begin position="3"/>
        <end position="119"/>
    </location>
</feature>
<name>A0ABU5DJZ6_9BURK</name>
<dbReference type="PANTHER" id="PTHR48111">
    <property type="entry name" value="REGULATOR OF RPOS"/>
    <property type="match status" value="1"/>
</dbReference>
<dbReference type="SMART" id="SM00862">
    <property type="entry name" value="Trans_reg_C"/>
    <property type="match status" value="1"/>
</dbReference>
<evidence type="ECO:0000256" key="6">
    <source>
        <dbReference type="ARBA" id="ARBA00022592"/>
    </source>
</evidence>
<dbReference type="InterPro" id="IPR011006">
    <property type="entry name" value="CheY-like_superfamily"/>
</dbReference>
<keyword evidence="8" id="KW-0805">Transcription regulation</keyword>
<dbReference type="Pfam" id="PF00486">
    <property type="entry name" value="Trans_reg_C"/>
    <property type="match status" value="1"/>
</dbReference>
<dbReference type="NCBIfam" id="TIGR02154">
    <property type="entry name" value="PhoB"/>
    <property type="match status" value="1"/>
</dbReference>
<evidence type="ECO:0000256" key="2">
    <source>
        <dbReference type="ARBA" id="ARBA00013332"/>
    </source>
</evidence>
<evidence type="ECO:0000313" key="18">
    <source>
        <dbReference type="Proteomes" id="UP001285263"/>
    </source>
</evidence>
<evidence type="ECO:0000256" key="5">
    <source>
        <dbReference type="ARBA" id="ARBA00022553"/>
    </source>
</evidence>
<dbReference type="SMART" id="SM00448">
    <property type="entry name" value="REC"/>
    <property type="match status" value="1"/>
</dbReference>
<dbReference type="InterPro" id="IPR011879">
    <property type="entry name" value="Sig_transdc_resp-reg_PhoB"/>
</dbReference>
<keyword evidence="5 13" id="KW-0597">Phosphoprotein</keyword>
<keyword evidence="4" id="KW-0963">Cytoplasm</keyword>
<organism evidence="17 18">
    <name type="scientific">Roseateles agri</name>
    <dbReference type="NCBI Taxonomy" id="3098619"/>
    <lineage>
        <taxon>Bacteria</taxon>
        <taxon>Pseudomonadati</taxon>
        <taxon>Pseudomonadota</taxon>
        <taxon>Betaproteobacteria</taxon>
        <taxon>Burkholderiales</taxon>
        <taxon>Sphaerotilaceae</taxon>
        <taxon>Roseateles</taxon>
    </lineage>
</organism>
<feature type="modified residue" description="4-aspartylphosphate" evidence="13">
    <location>
        <position position="52"/>
    </location>
</feature>
<evidence type="ECO:0000259" key="15">
    <source>
        <dbReference type="PROSITE" id="PS50110"/>
    </source>
</evidence>
<evidence type="ECO:0000256" key="11">
    <source>
        <dbReference type="ARBA" id="ARBA00023163"/>
    </source>
</evidence>
<comment type="subcellular location">
    <subcellularLocation>
        <location evidence="1">Cytoplasm</location>
    </subcellularLocation>
</comment>
<feature type="DNA-binding region" description="OmpR/PhoB-type" evidence="14">
    <location>
        <begin position="128"/>
        <end position="226"/>
    </location>
</feature>
<dbReference type="Gene3D" id="6.10.250.690">
    <property type="match status" value="1"/>
</dbReference>
<dbReference type="Proteomes" id="UP001285263">
    <property type="component" value="Unassembled WGS sequence"/>
</dbReference>
<keyword evidence="6" id="KW-0592">Phosphate transport</keyword>
<dbReference type="PANTHER" id="PTHR48111:SF40">
    <property type="entry name" value="PHOSPHATE REGULON TRANSCRIPTIONAL REGULATORY PROTEIN PHOB"/>
    <property type="match status" value="1"/>
</dbReference>
<proteinExistence type="predicted"/>
<evidence type="ECO:0000256" key="12">
    <source>
        <dbReference type="ARBA" id="ARBA00024735"/>
    </source>
</evidence>
<keyword evidence="3" id="KW-0813">Transport</keyword>
<evidence type="ECO:0000256" key="7">
    <source>
        <dbReference type="ARBA" id="ARBA00023012"/>
    </source>
</evidence>
<dbReference type="CDD" id="cd00383">
    <property type="entry name" value="trans_reg_C"/>
    <property type="match status" value="1"/>
</dbReference>
<dbReference type="SUPFAM" id="SSF46894">
    <property type="entry name" value="C-terminal effector domain of the bipartite response regulators"/>
    <property type="match status" value="1"/>
</dbReference>
<sequence length="233" mass="25914">MSRILVVEDEAAIAELISINLRHAGFEVAMAATAVAAQDEVDRVLPDLVLLDWMLPGQSGLALARQWRSASRTKELPIIMLTARAEETDKVSGLDAGADDYLTKPFSTNELLARIRAVLRRKAPDALDAVVEVGALTLNPTTHRVSRDGVELKLGPTEFRLLHFLMTHPERVHARSQLLDRVWGDHVFIEERTVDVHVKRLREALDKVQCARMIETVRGAGYRLTQQLSAISA</sequence>
<protein>
    <recommendedName>
        <fullName evidence="2">Phosphate regulon transcriptional regulatory protein PhoB</fullName>
    </recommendedName>
</protein>
<feature type="domain" description="OmpR/PhoB-type" evidence="16">
    <location>
        <begin position="128"/>
        <end position="226"/>
    </location>
</feature>
<evidence type="ECO:0000256" key="10">
    <source>
        <dbReference type="ARBA" id="ARBA00023159"/>
    </source>
</evidence>
<dbReference type="Gene3D" id="1.10.10.10">
    <property type="entry name" value="Winged helix-like DNA-binding domain superfamily/Winged helix DNA-binding domain"/>
    <property type="match status" value="1"/>
</dbReference>
<comment type="caution">
    <text evidence="17">The sequence shown here is derived from an EMBL/GenBank/DDBJ whole genome shotgun (WGS) entry which is preliminary data.</text>
</comment>
<dbReference type="RefSeq" id="WP_320424562.1">
    <property type="nucleotide sequence ID" value="NZ_JAXCLA010000006.1"/>
</dbReference>
<evidence type="ECO:0000313" key="17">
    <source>
        <dbReference type="EMBL" id="MDY0746618.1"/>
    </source>
</evidence>
<gene>
    <name evidence="17" type="primary">phoB</name>
    <name evidence="17" type="ORF">SNE35_19050</name>
</gene>
<dbReference type="InterPro" id="IPR001867">
    <property type="entry name" value="OmpR/PhoB-type_DNA-bd"/>
</dbReference>
<keyword evidence="10" id="KW-0010">Activator</keyword>
<dbReference type="Pfam" id="PF00072">
    <property type="entry name" value="Response_reg"/>
    <property type="match status" value="1"/>
</dbReference>